<sequence>MMRKSDVDASLFAFCYGFSVIFRVRKFGIELAKVKGRENEIMNYRKFSAGEAE</sequence>
<dbReference type="PATRIC" id="fig|649747.3.peg.4481"/>
<dbReference type="Proteomes" id="UP000016511">
    <property type="component" value="Unassembled WGS sequence"/>
</dbReference>
<keyword evidence="2" id="KW-1185">Reference proteome</keyword>
<protein>
    <submittedName>
        <fullName evidence="1">Uncharacterized protein</fullName>
    </submittedName>
</protein>
<evidence type="ECO:0000313" key="2">
    <source>
        <dbReference type="Proteomes" id="UP000016511"/>
    </source>
</evidence>
<dbReference type="HOGENOM" id="CLU_3057989_0_0_9"/>
<gene>
    <name evidence="1" type="ORF">HMPREF0083_04983</name>
</gene>
<dbReference type="GeneID" id="92842228"/>
<proteinExistence type="predicted"/>
<reference evidence="1 2" key="1">
    <citation type="submission" date="2013-08" db="EMBL/GenBank/DDBJ databases">
        <authorList>
            <person name="Weinstock G."/>
            <person name="Sodergren E."/>
            <person name="Wylie T."/>
            <person name="Fulton L."/>
            <person name="Fulton R."/>
            <person name="Fronick C."/>
            <person name="O'Laughlin M."/>
            <person name="Godfrey J."/>
            <person name="Miner T."/>
            <person name="Herter B."/>
            <person name="Appelbaum E."/>
            <person name="Cordes M."/>
            <person name="Lek S."/>
            <person name="Wollam A."/>
            <person name="Pepin K.H."/>
            <person name="Palsikar V.B."/>
            <person name="Mitreva M."/>
            <person name="Wilson R.K."/>
        </authorList>
    </citation>
    <scope>NUCLEOTIDE SEQUENCE [LARGE SCALE GENOMIC DNA]</scope>
    <source>
        <strain evidence="1 2">ATCC 12856</strain>
    </source>
</reference>
<dbReference type="RefSeq" id="WP_021624561.1">
    <property type="nucleotide sequence ID" value="NZ_KE952910.1"/>
</dbReference>
<accession>U1WEH9</accession>
<organism evidence="1 2">
    <name type="scientific">Aneurinibacillus aneurinilyticus ATCC 12856</name>
    <dbReference type="NCBI Taxonomy" id="649747"/>
    <lineage>
        <taxon>Bacteria</taxon>
        <taxon>Bacillati</taxon>
        <taxon>Bacillota</taxon>
        <taxon>Bacilli</taxon>
        <taxon>Bacillales</taxon>
        <taxon>Paenibacillaceae</taxon>
        <taxon>Aneurinibacillus group</taxon>
        <taxon>Aneurinibacillus</taxon>
    </lineage>
</organism>
<dbReference type="STRING" id="649747.HMPREF0083_04983"/>
<dbReference type="EMBL" id="AWSJ01000304">
    <property type="protein sequence ID" value="ERI06959.1"/>
    <property type="molecule type" value="Genomic_DNA"/>
</dbReference>
<name>U1WEH9_ANEAE</name>
<dbReference type="AlphaFoldDB" id="U1WEH9"/>
<evidence type="ECO:0000313" key="1">
    <source>
        <dbReference type="EMBL" id="ERI06959.1"/>
    </source>
</evidence>
<comment type="caution">
    <text evidence="1">The sequence shown here is derived from an EMBL/GenBank/DDBJ whole genome shotgun (WGS) entry which is preliminary data.</text>
</comment>